<dbReference type="AlphaFoldDB" id="A0A3D2X6B1"/>
<evidence type="ECO:0000256" key="5">
    <source>
        <dbReference type="ARBA" id="ARBA00022833"/>
    </source>
</evidence>
<dbReference type="SUPFAM" id="SSF53187">
    <property type="entry name" value="Zn-dependent exopeptidases"/>
    <property type="match status" value="1"/>
</dbReference>
<proteinExistence type="predicted"/>
<dbReference type="GO" id="GO:0006508">
    <property type="term" value="P:proteolysis"/>
    <property type="evidence" value="ECO:0007669"/>
    <property type="project" value="UniProtKB-KW"/>
</dbReference>
<protein>
    <submittedName>
        <fullName evidence="8">Peptidase T</fullName>
    </submittedName>
</protein>
<feature type="domain" description="Peptidase M20 dimerisation" evidence="7">
    <location>
        <begin position="178"/>
        <end position="274"/>
    </location>
</feature>
<name>A0A3D2X6B1_9FIRM</name>
<keyword evidence="4" id="KW-0378">Hydrolase</keyword>
<dbReference type="Pfam" id="PF01546">
    <property type="entry name" value="Peptidase_M20"/>
    <property type="match status" value="1"/>
</dbReference>
<dbReference type="GO" id="GO:0046872">
    <property type="term" value="F:metal ion binding"/>
    <property type="evidence" value="ECO:0007669"/>
    <property type="project" value="UniProtKB-KW"/>
</dbReference>
<dbReference type="InterPro" id="IPR001261">
    <property type="entry name" value="ArgE/DapE_CS"/>
</dbReference>
<keyword evidence="6" id="KW-0482">Metalloprotease</keyword>
<dbReference type="InterPro" id="IPR010162">
    <property type="entry name" value="PepT-like"/>
</dbReference>
<dbReference type="SUPFAM" id="SSF55031">
    <property type="entry name" value="Bacterial exopeptidase dimerisation domain"/>
    <property type="match status" value="1"/>
</dbReference>
<dbReference type="PANTHER" id="PTHR42994">
    <property type="entry name" value="PEPTIDASE T"/>
    <property type="match status" value="1"/>
</dbReference>
<evidence type="ECO:0000313" key="9">
    <source>
        <dbReference type="Proteomes" id="UP000262969"/>
    </source>
</evidence>
<evidence type="ECO:0000256" key="6">
    <source>
        <dbReference type="ARBA" id="ARBA00023049"/>
    </source>
</evidence>
<evidence type="ECO:0000259" key="7">
    <source>
        <dbReference type="Pfam" id="PF07687"/>
    </source>
</evidence>
<evidence type="ECO:0000256" key="1">
    <source>
        <dbReference type="ARBA" id="ARBA00001947"/>
    </source>
</evidence>
<dbReference type="InterPro" id="IPR036264">
    <property type="entry name" value="Bact_exopeptidase_dim_dom"/>
</dbReference>
<keyword evidence="2" id="KW-0645">Protease</keyword>
<dbReference type="InterPro" id="IPR011650">
    <property type="entry name" value="Peptidase_M20_dimer"/>
</dbReference>
<dbReference type="Proteomes" id="UP000262969">
    <property type="component" value="Unassembled WGS sequence"/>
</dbReference>
<gene>
    <name evidence="8" type="ORF">DHW61_08515</name>
</gene>
<evidence type="ECO:0000256" key="3">
    <source>
        <dbReference type="ARBA" id="ARBA00022723"/>
    </source>
</evidence>
<dbReference type="GO" id="GO:0008237">
    <property type="term" value="F:metallopeptidase activity"/>
    <property type="evidence" value="ECO:0007669"/>
    <property type="project" value="UniProtKB-KW"/>
</dbReference>
<dbReference type="Gene3D" id="3.30.70.360">
    <property type="match status" value="1"/>
</dbReference>
<dbReference type="PANTHER" id="PTHR42994:SF2">
    <property type="entry name" value="PEPTIDASE"/>
    <property type="match status" value="1"/>
</dbReference>
<evidence type="ECO:0000256" key="4">
    <source>
        <dbReference type="ARBA" id="ARBA00022801"/>
    </source>
</evidence>
<evidence type="ECO:0000313" key="8">
    <source>
        <dbReference type="EMBL" id="HCL02444.1"/>
    </source>
</evidence>
<keyword evidence="3" id="KW-0479">Metal-binding</keyword>
<organism evidence="8 9">
    <name type="scientific">Lachnoclostridium phytofermentans</name>
    <dbReference type="NCBI Taxonomy" id="66219"/>
    <lineage>
        <taxon>Bacteria</taxon>
        <taxon>Bacillati</taxon>
        <taxon>Bacillota</taxon>
        <taxon>Clostridia</taxon>
        <taxon>Lachnospirales</taxon>
        <taxon>Lachnospiraceae</taxon>
    </lineage>
</organism>
<dbReference type="NCBIfam" id="TIGR01883">
    <property type="entry name" value="PepT-like"/>
    <property type="match status" value="1"/>
</dbReference>
<evidence type="ECO:0000256" key="2">
    <source>
        <dbReference type="ARBA" id="ARBA00022670"/>
    </source>
</evidence>
<comment type="caution">
    <text evidence="8">The sequence shown here is derived from an EMBL/GenBank/DDBJ whole genome shotgun (WGS) entry which is preliminary data.</text>
</comment>
<sequence length="368" mass="40093">MKEERIVKEFCKLVEIDSPSFGEREMADQLKTYLVELGFEVMEDKAGEHYNGNCGNIYGFLQGELPGDPILFSAHMDTVEPSRNKKAVVHKDGRITSDGTTVLGADDISGIVAILEAIRTIKEHGIPHRSIEVLFAIAEEVYIRGSEVFDYSLIRAKEAYVLDLTGEVGTAALSAPTLVSFTAKMVGKAAHAGFAPENGINAIAAVADATCQVKQGRIDEITTVNIGKISGGLAKNIVSEACVIEGEARSLNHEKAVLEVDKIQDIFKATAKKYGAECDFMTSFGCIAYEIDRTNPVVMKYEEACNKLEIPTKYIETFGGSDNNNFVLHGITGIVIACGMNKVHSTEEYTLVSELIKCSKIVYELMTV</sequence>
<dbReference type="InterPro" id="IPR002933">
    <property type="entry name" value="Peptidase_M20"/>
</dbReference>
<accession>A0A3D2X6B1</accession>
<dbReference type="Gene3D" id="3.40.630.10">
    <property type="entry name" value="Zn peptidases"/>
    <property type="match status" value="1"/>
</dbReference>
<dbReference type="PROSITE" id="PS00758">
    <property type="entry name" value="ARGE_DAPE_CPG2_1"/>
    <property type="match status" value="1"/>
</dbReference>
<dbReference type="EMBL" id="DPVV01000280">
    <property type="protein sequence ID" value="HCL02444.1"/>
    <property type="molecule type" value="Genomic_DNA"/>
</dbReference>
<keyword evidence="5" id="KW-0862">Zinc</keyword>
<reference evidence="8 9" key="1">
    <citation type="journal article" date="2018" name="Nat. Biotechnol.">
        <title>A standardized bacterial taxonomy based on genome phylogeny substantially revises the tree of life.</title>
        <authorList>
            <person name="Parks D.H."/>
            <person name="Chuvochina M."/>
            <person name="Waite D.W."/>
            <person name="Rinke C."/>
            <person name="Skarshewski A."/>
            <person name="Chaumeil P.A."/>
            <person name="Hugenholtz P."/>
        </authorList>
    </citation>
    <scope>NUCLEOTIDE SEQUENCE [LARGE SCALE GENOMIC DNA]</scope>
    <source>
        <strain evidence="8">UBA11728</strain>
    </source>
</reference>
<comment type="cofactor">
    <cofactor evidence="1">
        <name>Zn(2+)</name>
        <dbReference type="ChEBI" id="CHEBI:29105"/>
    </cofactor>
</comment>
<dbReference type="Pfam" id="PF07687">
    <property type="entry name" value="M20_dimer"/>
    <property type="match status" value="1"/>
</dbReference>